<comment type="caution">
    <text evidence="2">The sequence shown here is derived from an EMBL/GenBank/DDBJ whole genome shotgun (WGS) entry which is preliminary data.</text>
</comment>
<organism evidence="2 3">
    <name type="scientific">Methylorubrum rhodinum</name>
    <dbReference type="NCBI Taxonomy" id="29428"/>
    <lineage>
        <taxon>Bacteria</taxon>
        <taxon>Pseudomonadati</taxon>
        <taxon>Pseudomonadota</taxon>
        <taxon>Alphaproteobacteria</taxon>
        <taxon>Hyphomicrobiales</taxon>
        <taxon>Methylobacteriaceae</taxon>
        <taxon>Methylorubrum</taxon>
    </lineage>
</organism>
<gene>
    <name evidence="2" type="ORF">HNR00_003387</name>
</gene>
<dbReference type="RefSeq" id="WP_210306527.1">
    <property type="nucleotide sequence ID" value="NZ_JACHOP010000016.1"/>
</dbReference>
<dbReference type="AlphaFoldDB" id="A0A840ZNA7"/>
<protein>
    <recommendedName>
        <fullName evidence="4">Plasmid mobilization relaxosome protein MobC</fullName>
    </recommendedName>
</protein>
<name>A0A840ZNA7_9HYPH</name>
<proteinExistence type="predicted"/>
<accession>A0A840ZNA7</accession>
<keyword evidence="3" id="KW-1185">Reference proteome</keyword>
<evidence type="ECO:0000313" key="2">
    <source>
        <dbReference type="EMBL" id="MBB5758664.1"/>
    </source>
</evidence>
<feature type="region of interest" description="Disordered" evidence="1">
    <location>
        <begin position="1"/>
        <end position="31"/>
    </location>
</feature>
<dbReference type="EMBL" id="JACHOP010000016">
    <property type="protein sequence ID" value="MBB5758664.1"/>
    <property type="molecule type" value="Genomic_DNA"/>
</dbReference>
<dbReference type="Proteomes" id="UP000583454">
    <property type="component" value="Unassembled WGS sequence"/>
</dbReference>
<sequence>MRPDHQKPQTTLRQAFEAGATSPRRTAKPSPRLTLRFTEAELDRLQAAAADMSLSAYVRKVLFSGDTAPRKRRSHRPVADQEALARVLGLLGQSGIAYNLNRLASEARTGCLPLDPPTLTDIEKACAHVRSMRDQLVAALGLIEGRSR</sequence>
<evidence type="ECO:0000313" key="3">
    <source>
        <dbReference type="Proteomes" id="UP000583454"/>
    </source>
</evidence>
<evidence type="ECO:0008006" key="4">
    <source>
        <dbReference type="Google" id="ProtNLM"/>
    </source>
</evidence>
<reference evidence="2 3" key="1">
    <citation type="submission" date="2020-08" db="EMBL/GenBank/DDBJ databases">
        <title>Genomic Encyclopedia of Type Strains, Phase IV (KMG-IV): sequencing the most valuable type-strain genomes for metagenomic binning, comparative biology and taxonomic classification.</title>
        <authorList>
            <person name="Goeker M."/>
        </authorList>
    </citation>
    <scope>NUCLEOTIDE SEQUENCE [LARGE SCALE GENOMIC DNA]</scope>
    <source>
        <strain evidence="2 3">DSM 2163</strain>
    </source>
</reference>
<evidence type="ECO:0000256" key="1">
    <source>
        <dbReference type="SAM" id="MobiDB-lite"/>
    </source>
</evidence>